<proteinExistence type="predicted"/>
<keyword evidence="9" id="KW-1185">Reference proteome</keyword>
<dbReference type="Gene3D" id="1.10.750.20">
    <property type="entry name" value="SOCS box"/>
    <property type="match status" value="1"/>
</dbReference>
<evidence type="ECO:0000256" key="3">
    <source>
        <dbReference type="ARBA" id="ARBA00023043"/>
    </source>
</evidence>
<dbReference type="Pfam" id="PF07525">
    <property type="entry name" value="SOCS_box"/>
    <property type="match status" value="1"/>
</dbReference>
<dbReference type="AlphaFoldDB" id="A0A8J4P841"/>
<dbReference type="OrthoDB" id="194358at2759"/>
<dbReference type="InterPro" id="IPR036770">
    <property type="entry name" value="Ankyrin_rpt-contain_sf"/>
</dbReference>
<dbReference type="UniPathway" id="UPA00143"/>
<evidence type="ECO:0000313" key="8">
    <source>
        <dbReference type="EMBL" id="KAF1659826.1"/>
    </source>
</evidence>
<dbReference type="PRINTS" id="PR01415">
    <property type="entry name" value="ANKYRIN"/>
</dbReference>
<dbReference type="PROSITE" id="PS50297">
    <property type="entry name" value="ANK_REP_REGION"/>
    <property type="match status" value="4"/>
</dbReference>
<feature type="transmembrane region" description="Helical" evidence="6">
    <location>
        <begin position="328"/>
        <end position="352"/>
    </location>
</feature>
<dbReference type="PROSITE" id="PS50088">
    <property type="entry name" value="ANK_REPEAT"/>
    <property type="match status" value="6"/>
</dbReference>
<dbReference type="GO" id="GO:0016567">
    <property type="term" value="P:protein ubiquitination"/>
    <property type="evidence" value="ECO:0007669"/>
    <property type="project" value="UniProtKB-UniPathway"/>
</dbReference>
<feature type="repeat" description="ANK" evidence="4">
    <location>
        <begin position="9"/>
        <end position="41"/>
    </location>
</feature>
<sequence>MDFTEAYSDRCSAVGLAAREGNVKMLRRLIKQGYSLDVPDNRGWVPIHEAAAHNSSECLRLLLGAAPSDDYINSKTFEGMCALHLSARHGSLESVRVLLEAGADPNEVTTEATTALFLAVENGHADVVKFLLQHGANVKGPHSWSAWNSLHQASFQGCTEIMKILLEKGASKECKDDFGITPLFVAAQYGKLESLRLLVSHGADVNCQAKDRATPLLIAAQEGHTECVELLLSKGADPNRYCNEDNWQLPIHAAAEMGHKKILELLIPITDRICDKGRGKVSPVYSAVYGGNKECLEMLLKEGYSPDAQECLNFDCRSPMCMVFQKEFFYFIDIFLKYGIALLGINLGYCLFHEKFTLFRRFLKLGCSLPSGDQLSEFISYTIKAHEEYKEWLPYLLLAGFDPVNLMRRSWIFSVSENALNFILEFTNWKRLPPAVEQDLSDYKEKFTWTPKSHFAFIPSLSHLCRLEIRSILTSERLRSDRFIRELPLPACLQDYLLYLDVLRVNAIPEAEDYLGQKEEGDPSTSHSSAEDAERGDACKAGVR</sequence>
<feature type="region of interest" description="Disordered" evidence="5">
    <location>
        <begin position="514"/>
        <end position="544"/>
    </location>
</feature>
<evidence type="ECO:0000256" key="4">
    <source>
        <dbReference type="PROSITE-ProRule" id="PRU00023"/>
    </source>
</evidence>
<keyword evidence="3 4" id="KW-0040">ANK repeat</keyword>
<dbReference type="SMART" id="SM00969">
    <property type="entry name" value="SOCS_box"/>
    <property type="match status" value="1"/>
</dbReference>
<dbReference type="PANTHER" id="PTHR24180:SF45">
    <property type="entry name" value="POLY [ADP-RIBOSE] POLYMERASE TANKYRASE"/>
    <property type="match status" value="1"/>
</dbReference>
<keyword evidence="2" id="KW-0677">Repeat</keyword>
<dbReference type="SUPFAM" id="SSF48403">
    <property type="entry name" value="Ankyrin repeat"/>
    <property type="match status" value="1"/>
</dbReference>
<feature type="compositionally biased region" description="Basic and acidic residues" evidence="5">
    <location>
        <begin position="529"/>
        <end position="538"/>
    </location>
</feature>
<evidence type="ECO:0000256" key="6">
    <source>
        <dbReference type="SAM" id="Phobius"/>
    </source>
</evidence>
<comment type="caution">
    <text evidence="8">The sequence shown here is derived from an EMBL/GenBank/DDBJ whole genome shotgun (WGS) entry which is preliminary data.</text>
</comment>
<dbReference type="InterPro" id="IPR002110">
    <property type="entry name" value="Ankyrin_rpt"/>
</dbReference>
<dbReference type="InterPro" id="IPR051637">
    <property type="entry name" value="Ank_repeat_dom-contain_49"/>
</dbReference>
<keyword evidence="6" id="KW-0472">Membrane</keyword>
<dbReference type="EMBL" id="VULM01009959">
    <property type="protein sequence ID" value="KAF1659826.1"/>
    <property type="molecule type" value="Genomic_DNA"/>
</dbReference>
<evidence type="ECO:0000259" key="7">
    <source>
        <dbReference type="PROSITE" id="PS50225"/>
    </source>
</evidence>
<evidence type="ECO:0000256" key="2">
    <source>
        <dbReference type="ARBA" id="ARBA00022737"/>
    </source>
</evidence>
<comment type="pathway">
    <text evidence="1">Protein modification; protein ubiquitination.</text>
</comment>
<dbReference type="SMART" id="SM00248">
    <property type="entry name" value="ANK"/>
    <property type="match status" value="9"/>
</dbReference>
<dbReference type="Gene3D" id="1.25.40.20">
    <property type="entry name" value="Ankyrin repeat-containing domain"/>
    <property type="match status" value="2"/>
</dbReference>
<keyword evidence="6" id="KW-0812">Transmembrane</keyword>
<dbReference type="InterPro" id="IPR036036">
    <property type="entry name" value="SOCS_box-like_dom_sf"/>
</dbReference>
<feature type="repeat" description="ANK" evidence="4">
    <location>
        <begin position="111"/>
        <end position="143"/>
    </location>
</feature>
<name>A0A8J4P841_APTPA</name>
<dbReference type="SMART" id="SM00253">
    <property type="entry name" value="SOCS"/>
    <property type="match status" value="1"/>
</dbReference>
<dbReference type="FunFam" id="1.10.750.20:FF:000001">
    <property type="entry name" value="Ankyrin repeat and SOCS box containing 1"/>
    <property type="match status" value="1"/>
</dbReference>
<dbReference type="GO" id="GO:0035556">
    <property type="term" value="P:intracellular signal transduction"/>
    <property type="evidence" value="ECO:0007669"/>
    <property type="project" value="InterPro"/>
</dbReference>
<dbReference type="SUPFAM" id="SSF158235">
    <property type="entry name" value="SOCS box-like"/>
    <property type="match status" value="1"/>
</dbReference>
<dbReference type="PANTHER" id="PTHR24180">
    <property type="entry name" value="CYCLIN-DEPENDENT KINASE INHIBITOR 2C-RELATED"/>
    <property type="match status" value="1"/>
</dbReference>
<feature type="domain" description="SOCS box" evidence="7">
    <location>
        <begin position="458"/>
        <end position="503"/>
    </location>
</feature>
<dbReference type="CDD" id="cd03722">
    <property type="entry name" value="SOCS_ASB3"/>
    <property type="match status" value="1"/>
</dbReference>
<evidence type="ECO:0000256" key="1">
    <source>
        <dbReference type="ARBA" id="ARBA00004906"/>
    </source>
</evidence>
<protein>
    <submittedName>
        <fullName evidence="8">Ankyrin repeat and SOCS box protein 3</fullName>
    </submittedName>
</protein>
<gene>
    <name evidence="8" type="primary">ASB3</name>
    <name evidence="8" type="ORF">FQA23_0006875</name>
</gene>
<reference evidence="8" key="1">
    <citation type="journal article" date="2019" name="Gigascience">
        <title>High-coverage genomes to elucidate the evolution of penguins.</title>
        <authorList>
            <person name="Pan H."/>
            <person name="Cole T.L."/>
            <person name="Bi X."/>
            <person name="Fang M."/>
            <person name="Zhou C."/>
            <person name="Yang Z."/>
            <person name="Ksepka D.T."/>
            <person name="Hart T."/>
            <person name="Bouzat J.L."/>
            <person name="Argilla L.S."/>
            <person name="Bertelsen M.F."/>
            <person name="Boersma P.D."/>
            <person name="Bost C.A."/>
            <person name="Cherel Y."/>
            <person name="Dann P."/>
            <person name="Fiddaman S.R."/>
            <person name="Howard P."/>
            <person name="Labuschagne K."/>
            <person name="Mattern T."/>
            <person name="Miller G."/>
            <person name="Parker P."/>
            <person name="Phillips R.A."/>
            <person name="Quillfeldt P."/>
            <person name="Ryan P.G."/>
            <person name="Taylor H."/>
            <person name="Thompson D.R."/>
            <person name="Young M.J."/>
            <person name="Ellegaard M.R."/>
            <person name="Gilbert M.T.P."/>
            <person name="Sinding M.S."/>
            <person name="Pacheco G."/>
            <person name="Shepherd L.D."/>
            <person name="Tennyson A.J.D."/>
            <person name="Grosser S."/>
            <person name="Kay E."/>
            <person name="Nupen L.J."/>
            <person name="Ellenberg U."/>
            <person name="Houston D.M."/>
            <person name="Reeve A.H."/>
            <person name="Johnson K."/>
            <person name="Masello J.F."/>
            <person name="Stracke T."/>
            <person name="McKinlay B."/>
            <person name="Borboroglu P.G."/>
            <person name="Zhang D.X."/>
            <person name="Zhang G."/>
        </authorList>
    </citation>
    <scope>NUCLEOTIDE SEQUENCE</scope>
    <source>
        <strain evidence="8">KP FORT 001</strain>
    </source>
</reference>
<accession>A0A8J4P841</accession>
<feature type="repeat" description="ANK" evidence="4">
    <location>
        <begin position="178"/>
        <end position="210"/>
    </location>
</feature>
<dbReference type="PROSITE" id="PS50225">
    <property type="entry name" value="SOCS"/>
    <property type="match status" value="1"/>
</dbReference>
<dbReference type="InterPro" id="IPR037329">
    <property type="entry name" value="ASB3_SOCS"/>
</dbReference>
<feature type="non-terminal residue" evidence="8">
    <location>
        <position position="1"/>
    </location>
</feature>
<feature type="repeat" description="ANK" evidence="4">
    <location>
        <begin position="211"/>
        <end position="243"/>
    </location>
</feature>
<dbReference type="Pfam" id="PF12796">
    <property type="entry name" value="Ank_2"/>
    <property type="match status" value="3"/>
</dbReference>
<evidence type="ECO:0000313" key="9">
    <source>
        <dbReference type="Proteomes" id="UP000751161"/>
    </source>
</evidence>
<feature type="non-terminal residue" evidence="8">
    <location>
        <position position="544"/>
    </location>
</feature>
<evidence type="ECO:0000256" key="5">
    <source>
        <dbReference type="SAM" id="MobiDB-lite"/>
    </source>
</evidence>
<feature type="repeat" description="ANK" evidence="4">
    <location>
        <begin position="78"/>
        <end position="110"/>
    </location>
</feature>
<dbReference type="Proteomes" id="UP000751161">
    <property type="component" value="Unassembled WGS sequence"/>
</dbReference>
<feature type="repeat" description="ANK" evidence="4">
    <location>
        <begin position="145"/>
        <end position="177"/>
    </location>
</feature>
<dbReference type="InterPro" id="IPR001496">
    <property type="entry name" value="SOCS_box"/>
</dbReference>
<organism evidence="8 9">
    <name type="scientific">Aptenodytes patagonicus</name>
    <name type="common">King penguin</name>
    <dbReference type="NCBI Taxonomy" id="9234"/>
    <lineage>
        <taxon>Eukaryota</taxon>
        <taxon>Metazoa</taxon>
        <taxon>Chordata</taxon>
        <taxon>Craniata</taxon>
        <taxon>Vertebrata</taxon>
        <taxon>Euteleostomi</taxon>
        <taxon>Archelosauria</taxon>
        <taxon>Archosauria</taxon>
        <taxon>Dinosauria</taxon>
        <taxon>Saurischia</taxon>
        <taxon>Theropoda</taxon>
        <taxon>Coelurosauria</taxon>
        <taxon>Aves</taxon>
        <taxon>Neognathae</taxon>
        <taxon>Neoaves</taxon>
        <taxon>Aequornithes</taxon>
        <taxon>Sphenisciformes</taxon>
        <taxon>Spheniscidae</taxon>
        <taxon>Aptenodytes</taxon>
    </lineage>
</organism>
<keyword evidence="6" id="KW-1133">Transmembrane helix</keyword>
<dbReference type="Pfam" id="PF00023">
    <property type="entry name" value="Ank"/>
    <property type="match status" value="1"/>
</dbReference>